<feature type="compositionally biased region" description="Basic and acidic residues" evidence="5">
    <location>
        <begin position="108"/>
        <end position="147"/>
    </location>
</feature>
<organism evidence="7 8">
    <name type="scientific">Pneumocystis wakefieldiae</name>
    <dbReference type="NCBI Taxonomy" id="38082"/>
    <lineage>
        <taxon>Eukaryota</taxon>
        <taxon>Fungi</taxon>
        <taxon>Dikarya</taxon>
        <taxon>Ascomycota</taxon>
        <taxon>Taphrinomycotina</taxon>
        <taxon>Pneumocystomycetes</taxon>
        <taxon>Pneumocystaceae</taxon>
        <taxon>Pneumocystis</taxon>
    </lineage>
</organism>
<gene>
    <name evidence="7" type="ORF">MERGE_000142</name>
</gene>
<evidence type="ECO:0000313" key="7">
    <source>
        <dbReference type="EMBL" id="QSL65863.1"/>
    </source>
</evidence>
<dbReference type="PROSITE" id="PS51360">
    <property type="entry name" value="PLUS3"/>
    <property type="match status" value="1"/>
</dbReference>
<dbReference type="AlphaFoldDB" id="A0A899FZ65"/>
<accession>A0A899FZ65</accession>
<feature type="domain" description="Plus3" evidence="6">
    <location>
        <begin position="221"/>
        <end position="352"/>
    </location>
</feature>
<feature type="compositionally biased region" description="Basic residues" evidence="5">
    <location>
        <begin position="23"/>
        <end position="35"/>
    </location>
</feature>
<dbReference type="GO" id="GO:0016593">
    <property type="term" value="C:Cdc73/Paf1 complex"/>
    <property type="evidence" value="ECO:0007669"/>
    <property type="project" value="TreeGrafter"/>
</dbReference>
<dbReference type="GO" id="GO:1990269">
    <property type="term" value="F:RNA polymerase II C-terminal domain phosphoserine binding"/>
    <property type="evidence" value="ECO:0007669"/>
    <property type="project" value="TreeGrafter"/>
</dbReference>
<sequence length="554" mass="64072">MIDHLSDELLALAGHKDIETVPQKKKSEHKKKASQKRSQDKKYGNYKKSSKSNNDSNDELYSSDYSTESENLISKEDNDNDSLEEYAIPYVLEGKFKDEEDRKRIMGMNEVERESILYEREEETQKLQEKKELAKRIRQEKLSIKKELKTRRSSRETKGEGTASKKDKLTELKRKRQEKSNKTDSKFDDKTFNKRTKGELDKNYESKHDSRDFEDKEDSSVLDLNDVNNTRLGRKHFAEFLFHPLFEGVIAGCFTRVKIGENSQGKSVYRVCQVKGLQPSAKIYSFEGILSNQKLECIHGASVKTFEITFVSNSAITQEFDRWTQQLKEDKIATPKKSLIEKKIAELSLMTQHKLTDAEISNMIARRKALQKIPGNIAIEKTQLKKTRDIAIAHGDEKEAQRLTEKLNTLEELSEKRRHILTDSDKFAKLNEKNRKANLDTIRQAEIQANEERRKKDSSPILVNPFSRLKTNPKLFYDNILELQDSTLPKTDNSNKNTETVDVYAKINTIDIKETKNTKTNIAENTIPKTTKIKTLNNIDEIISQSNFNLDFDI</sequence>
<evidence type="ECO:0000256" key="4">
    <source>
        <dbReference type="ARBA" id="ARBA00023242"/>
    </source>
</evidence>
<dbReference type="InterPro" id="IPR036128">
    <property type="entry name" value="Plus3-like_sf"/>
</dbReference>
<reference evidence="7" key="1">
    <citation type="submission" date="2020-06" db="EMBL/GenBank/DDBJ databases">
        <title>Genomes of multiple members of Pneumocystis genus reveal paths to human pathogen Pneumocystis jirovecii.</title>
        <authorList>
            <person name="Cisse O.H."/>
            <person name="Ma L."/>
            <person name="Dekker J."/>
            <person name="Khil P."/>
            <person name="Jo J."/>
            <person name="Brenchley J."/>
            <person name="Blair R."/>
            <person name="Pahar B."/>
            <person name="Chabe M."/>
            <person name="Van Rompay K.A."/>
            <person name="Keesler R."/>
            <person name="Sukura A."/>
            <person name="Hirsch V."/>
            <person name="Kutty G."/>
            <person name="Liu Y."/>
            <person name="Peng L."/>
            <person name="Chen J."/>
            <person name="Song J."/>
            <person name="Weissenbacher-Lang C."/>
            <person name="Xu J."/>
            <person name="Upham N.S."/>
            <person name="Stajich J.E."/>
            <person name="Cuomo C.A."/>
            <person name="Cushion M.T."/>
            <person name="Kovacs J.A."/>
        </authorList>
    </citation>
    <scope>NUCLEOTIDE SEQUENCE</scope>
    <source>
        <strain evidence="7">2A</strain>
    </source>
</reference>
<feature type="compositionally biased region" description="Basic and acidic residues" evidence="5">
    <location>
        <begin position="153"/>
        <end position="191"/>
    </location>
</feature>
<evidence type="ECO:0000256" key="5">
    <source>
        <dbReference type="SAM" id="MobiDB-lite"/>
    </source>
</evidence>
<evidence type="ECO:0000259" key="6">
    <source>
        <dbReference type="PROSITE" id="PS51360"/>
    </source>
</evidence>
<keyword evidence="4" id="KW-0539">Nucleus</keyword>
<dbReference type="Proteomes" id="UP000663699">
    <property type="component" value="Chromosome 8"/>
</dbReference>
<keyword evidence="3" id="KW-0804">Transcription</keyword>
<keyword evidence="2" id="KW-0805">Transcription regulation</keyword>
<evidence type="ECO:0000256" key="3">
    <source>
        <dbReference type="ARBA" id="ARBA00023163"/>
    </source>
</evidence>
<dbReference type="SUPFAM" id="SSF159042">
    <property type="entry name" value="Plus3-like"/>
    <property type="match status" value="1"/>
</dbReference>
<protein>
    <recommendedName>
        <fullName evidence="6">Plus3 domain-containing protein</fullName>
    </recommendedName>
</protein>
<evidence type="ECO:0000313" key="8">
    <source>
        <dbReference type="Proteomes" id="UP000663699"/>
    </source>
</evidence>
<dbReference type="GO" id="GO:0003677">
    <property type="term" value="F:DNA binding"/>
    <property type="evidence" value="ECO:0007669"/>
    <property type="project" value="InterPro"/>
</dbReference>
<comment type="subcellular location">
    <subcellularLocation>
        <location evidence="1">Nucleus</location>
    </subcellularLocation>
</comment>
<feature type="compositionally biased region" description="Polar residues" evidence="5">
    <location>
        <begin position="59"/>
        <end position="72"/>
    </location>
</feature>
<dbReference type="PANTHER" id="PTHR13115:SF8">
    <property type="entry name" value="RNA POLYMERASE-ASSOCIATED PROTEIN RTF1 HOMOLOG"/>
    <property type="match status" value="1"/>
</dbReference>
<dbReference type="EMBL" id="CP054539">
    <property type="protein sequence ID" value="QSL65863.1"/>
    <property type="molecule type" value="Genomic_DNA"/>
</dbReference>
<dbReference type="Pfam" id="PF03126">
    <property type="entry name" value="Plus-3"/>
    <property type="match status" value="1"/>
</dbReference>
<name>A0A899FZ65_9ASCO</name>
<feature type="region of interest" description="Disordered" evidence="5">
    <location>
        <begin position="12"/>
        <end position="84"/>
    </location>
</feature>
<evidence type="ECO:0000256" key="2">
    <source>
        <dbReference type="ARBA" id="ARBA00023015"/>
    </source>
</evidence>
<feature type="region of interest" description="Disordered" evidence="5">
    <location>
        <begin position="108"/>
        <end position="191"/>
    </location>
</feature>
<proteinExistence type="predicted"/>
<dbReference type="PANTHER" id="PTHR13115">
    <property type="entry name" value="RNA POLYMERASE-ASSOCIATED PROTEIN RTF1 HOMOLOG"/>
    <property type="match status" value="1"/>
</dbReference>
<keyword evidence="8" id="KW-1185">Reference proteome</keyword>
<dbReference type="Gene3D" id="3.90.70.200">
    <property type="entry name" value="Plus-3 domain"/>
    <property type="match status" value="1"/>
</dbReference>
<evidence type="ECO:0000256" key="1">
    <source>
        <dbReference type="ARBA" id="ARBA00004123"/>
    </source>
</evidence>
<dbReference type="InterPro" id="IPR004343">
    <property type="entry name" value="Plus-3_dom"/>
</dbReference>
<dbReference type="SMART" id="SM00719">
    <property type="entry name" value="Plus3"/>
    <property type="match status" value="1"/>
</dbReference>
<dbReference type="OrthoDB" id="166375at2759"/>